<evidence type="ECO:0000256" key="2">
    <source>
        <dbReference type="ARBA" id="ARBA00022448"/>
    </source>
</evidence>
<feature type="transmembrane region" description="Helical" evidence="6">
    <location>
        <begin position="159"/>
        <end position="180"/>
    </location>
</feature>
<evidence type="ECO:0000256" key="1">
    <source>
        <dbReference type="ARBA" id="ARBA00004141"/>
    </source>
</evidence>
<dbReference type="PIRSF" id="PIRSF006060">
    <property type="entry name" value="AA_transporter"/>
    <property type="match status" value="1"/>
</dbReference>
<evidence type="ECO:0000256" key="6">
    <source>
        <dbReference type="SAM" id="Phobius"/>
    </source>
</evidence>
<dbReference type="OrthoDB" id="3900342at2759"/>
<feature type="transmembrane region" description="Helical" evidence="6">
    <location>
        <begin position="439"/>
        <end position="462"/>
    </location>
</feature>
<sequence length="500" mass="53578">MFAAETGGEEIGSADHLLESLGYTPELIRSRSTLQVAFMSFVLASIPYGLSTTFTYPVTSGGAANIIWGWVGVSLIVLCVAASLGEITSVYPTAGGVYYQTFMLSPVKWRRLSSWVCGWLYVVGNITITLAVNFGSALFLIGCINVFKDKDGNDIFEGNAWQVFLIFLAITLLCNAVSSLGNKWLTTLDTSAIYWTIFGVIALDVVILVRAKGGRHTAEYVFTDFEPISGWPKGWSFCIGLLQAAYGTSSTGMIISMCEEVQAPATQVPKAMVATIVINLFAGLAMLIPLVFVLPDLTELASSAQPVPVIVLRAVGHSGGAFALLIPLIALALLCGIGCTTAASRCTWAFARDGAIPGSKWWKVVNRKMDVPFNAMMLSMVVQIALGLIYFGSYAAYSAFSGVGVICLTASYACPIAVSLARGRHEVSAGKFRLGKLGVFCNVVALCWSLLAIPLFCMPTTIPVDPESMNYAAAVFVAFVLLSLGWYIAWGHRNYVGPPQ</sequence>
<dbReference type="PANTHER" id="PTHR45649">
    <property type="entry name" value="AMINO-ACID PERMEASE BAT1"/>
    <property type="match status" value="1"/>
</dbReference>
<evidence type="ECO:0000256" key="4">
    <source>
        <dbReference type="ARBA" id="ARBA00022989"/>
    </source>
</evidence>
<dbReference type="Gene3D" id="1.20.1740.10">
    <property type="entry name" value="Amino acid/polyamine transporter I"/>
    <property type="match status" value="1"/>
</dbReference>
<dbReference type="GO" id="GO:0022857">
    <property type="term" value="F:transmembrane transporter activity"/>
    <property type="evidence" value="ECO:0007669"/>
    <property type="project" value="InterPro"/>
</dbReference>
<feature type="transmembrane region" description="Helical" evidence="6">
    <location>
        <begin position="119"/>
        <end position="147"/>
    </location>
</feature>
<evidence type="ECO:0000256" key="5">
    <source>
        <dbReference type="ARBA" id="ARBA00023136"/>
    </source>
</evidence>
<feature type="transmembrane region" description="Helical" evidence="6">
    <location>
        <begin position="32"/>
        <end position="50"/>
    </location>
</feature>
<keyword evidence="3 6" id="KW-0812">Transmembrane</keyword>
<reference evidence="7" key="1">
    <citation type="journal article" date="2020" name="Stud. Mycol.">
        <title>101 Dothideomycetes genomes: a test case for predicting lifestyles and emergence of pathogens.</title>
        <authorList>
            <person name="Haridas S."/>
            <person name="Albert R."/>
            <person name="Binder M."/>
            <person name="Bloem J."/>
            <person name="Labutti K."/>
            <person name="Salamov A."/>
            <person name="Andreopoulos B."/>
            <person name="Baker S."/>
            <person name="Barry K."/>
            <person name="Bills G."/>
            <person name="Bluhm B."/>
            <person name="Cannon C."/>
            <person name="Castanera R."/>
            <person name="Culley D."/>
            <person name="Daum C."/>
            <person name="Ezra D."/>
            <person name="Gonzalez J."/>
            <person name="Henrissat B."/>
            <person name="Kuo A."/>
            <person name="Liang C."/>
            <person name="Lipzen A."/>
            <person name="Lutzoni F."/>
            <person name="Magnuson J."/>
            <person name="Mondo S."/>
            <person name="Nolan M."/>
            <person name="Ohm R."/>
            <person name="Pangilinan J."/>
            <person name="Park H.-J."/>
            <person name="Ramirez L."/>
            <person name="Alfaro M."/>
            <person name="Sun H."/>
            <person name="Tritt A."/>
            <person name="Yoshinaga Y."/>
            <person name="Zwiers L.-H."/>
            <person name="Turgeon B."/>
            <person name="Goodwin S."/>
            <person name="Spatafora J."/>
            <person name="Crous P."/>
            <person name="Grigoriev I."/>
        </authorList>
    </citation>
    <scope>NUCLEOTIDE SEQUENCE</scope>
    <source>
        <strain evidence="7">CBS 121167</strain>
    </source>
</reference>
<feature type="transmembrane region" description="Helical" evidence="6">
    <location>
        <begin position="371"/>
        <end position="391"/>
    </location>
</feature>
<proteinExistence type="predicted"/>
<feature type="transmembrane region" description="Helical" evidence="6">
    <location>
        <begin position="271"/>
        <end position="294"/>
    </location>
</feature>
<evidence type="ECO:0008006" key="9">
    <source>
        <dbReference type="Google" id="ProtNLM"/>
    </source>
</evidence>
<keyword evidence="4 6" id="KW-1133">Transmembrane helix</keyword>
<keyword evidence="2" id="KW-0813">Transport</keyword>
<keyword evidence="8" id="KW-1185">Reference proteome</keyword>
<organism evidence="7 8">
    <name type="scientific">Aplosporella prunicola CBS 121167</name>
    <dbReference type="NCBI Taxonomy" id="1176127"/>
    <lineage>
        <taxon>Eukaryota</taxon>
        <taxon>Fungi</taxon>
        <taxon>Dikarya</taxon>
        <taxon>Ascomycota</taxon>
        <taxon>Pezizomycotina</taxon>
        <taxon>Dothideomycetes</taxon>
        <taxon>Dothideomycetes incertae sedis</taxon>
        <taxon>Botryosphaeriales</taxon>
        <taxon>Aplosporellaceae</taxon>
        <taxon>Aplosporella</taxon>
    </lineage>
</organism>
<keyword evidence="5 6" id="KW-0472">Membrane</keyword>
<name>A0A6A6BNP0_9PEZI</name>
<evidence type="ECO:0000313" key="8">
    <source>
        <dbReference type="Proteomes" id="UP000799438"/>
    </source>
</evidence>
<comment type="subcellular location">
    <subcellularLocation>
        <location evidence="1">Membrane</location>
        <topology evidence="1">Multi-pass membrane protein</topology>
    </subcellularLocation>
</comment>
<feature type="transmembrane region" description="Helical" evidence="6">
    <location>
        <begin position="192"/>
        <end position="209"/>
    </location>
</feature>
<feature type="transmembrane region" description="Helical" evidence="6">
    <location>
        <begin position="62"/>
        <end position="84"/>
    </location>
</feature>
<dbReference type="GeneID" id="54294020"/>
<evidence type="ECO:0000256" key="3">
    <source>
        <dbReference type="ARBA" id="ARBA00022692"/>
    </source>
</evidence>
<dbReference type="PANTHER" id="PTHR45649:SF23">
    <property type="entry name" value="TRANSPORTER, PUTATIVE (EUROFUNG)-RELATED"/>
    <property type="match status" value="1"/>
</dbReference>
<feature type="transmembrane region" description="Helical" evidence="6">
    <location>
        <begin position="397"/>
        <end position="418"/>
    </location>
</feature>
<dbReference type="RefSeq" id="XP_033400566.1">
    <property type="nucleotide sequence ID" value="XM_033536524.1"/>
</dbReference>
<dbReference type="PROSITE" id="PS00218">
    <property type="entry name" value="AMINO_ACID_PERMEASE_1"/>
    <property type="match status" value="1"/>
</dbReference>
<dbReference type="GO" id="GO:0016020">
    <property type="term" value="C:membrane"/>
    <property type="evidence" value="ECO:0007669"/>
    <property type="project" value="UniProtKB-SubCell"/>
</dbReference>
<dbReference type="EMBL" id="ML995478">
    <property type="protein sequence ID" value="KAF2144854.1"/>
    <property type="molecule type" value="Genomic_DNA"/>
</dbReference>
<dbReference type="InterPro" id="IPR004840">
    <property type="entry name" value="Amino_acid_permease_CS"/>
</dbReference>
<dbReference type="GO" id="GO:0006865">
    <property type="term" value="P:amino acid transport"/>
    <property type="evidence" value="ECO:0007669"/>
    <property type="project" value="InterPro"/>
</dbReference>
<evidence type="ECO:0000313" key="7">
    <source>
        <dbReference type="EMBL" id="KAF2144854.1"/>
    </source>
</evidence>
<dbReference type="AlphaFoldDB" id="A0A6A6BNP0"/>
<protein>
    <recommendedName>
        <fullName evidence="9">Amino acid permease</fullName>
    </recommendedName>
</protein>
<dbReference type="InterPro" id="IPR002293">
    <property type="entry name" value="AA/rel_permease1"/>
</dbReference>
<accession>A0A6A6BNP0</accession>
<dbReference type="Proteomes" id="UP000799438">
    <property type="component" value="Unassembled WGS sequence"/>
</dbReference>
<dbReference type="Pfam" id="PF13520">
    <property type="entry name" value="AA_permease_2"/>
    <property type="match status" value="1"/>
</dbReference>
<feature type="transmembrane region" description="Helical" evidence="6">
    <location>
        <begin position="468"/>
        <end position="490"/>
    </location>
</feature>
<feature type="transmembrane region" description="Helical" evidence="6">
    <location>
        <begin position="314"/>
        <end position="335"/>
    </location>
</feature>
<gene>
    <name evidence="7" type="ORF">K452DRAFT_221611</name>
</gene>